<accession>A0AAV1EH10</accession>
<sequence length="681" mass="76961">MRGLFHLASRAASASSQKAQPLASETSISAGKYPSLSTTRFKDPNSDSVLPKHHVDHNYFTQILSRKDWYLLLRQEYKAKRVILTPQKIISILQNQENPLHPLRFYIWVLSINPLFAKNQSIRVVLSNALYRKGPVLLSAELVQDIRNSGFRITEDLLCVLVGTWGRLGLGKYSAEVFEQVSYLGLSPSTRLYNAVIDALVKANSLDLAYLKFQQMHVDHCRPDRFTFNILIHGVCKIGVVDEALRLIKQMEGLGFFPNVFTYTILIDGYCNAKRVEEAFGILEIMKEKNVVPNEATFRSLVNGVFRCVSSPREAFELLSRWVDTQLVLPKVACDSILCCLSDNSLSKEAASFLKQCSERGYVADNSIFNITLTSLIKGLSIEETCEILDCFIKQGGQVELRTYLTVIEALFSSGHRGKGDQYLKQMLHDGLINNVATYNMLIDCFCKAKMMQKASAAFDEMRERSICPNLVTVNTLMDGYYKAGNVDKARELLIMVFKAGLRPDIYTFCAIIDGLCRAYRVEDAFDCFTEMVEWGVTPNGVTYNILIRWLCVAGNIPKSMNLLRKMQRGGVRPDVLSFNSLIQSFCRTNKIERAEKMLMSMLELGLSPDNFTYSAFIKALCEVGRVDEAKGLFQFMEANGCAPDAHTCNLFLEILVKKSRFEDAQEIFDRYRDRGIGLKP</sequence>
<feature type="repeat" description="PPR" evidence="3">
    <location>
        <begin position="435"/>
        <end position="469"/>
    </location>
</feature>
<dbReference type="InterPro" id="IPR002885">
    <property type="entry name" value="PPR_rpt"/>
</dbReference>
<dbReference type="Proteomes" id="UP001161247">
    <property type="component" value="Chromosome 9"/>
</dbReference>
<organism evidence="4 5">
    <name type="scientific">Oldenlandia corymbosa var. corymbosa</name>
    <dbReference type="NCBI Taxonomy" id="529605"/>
    <lineage>
        <taxon>Eukaryota</taxon>
        <taxon>Viridiplantae</taxon>
        <taxon>Streptophyta</taxon>
        <taxon>Embryophyta</taxon>
        <taxon>Tracheophyta</taxon>
        <taxon>Spermatophyta</taxon>
        <taxon>Magnoliopsida</taxon>
        <taxon>eudicotyledons</taxon>
        <taxon>Gunneridae</taxon>
        <taxon>Pentapetalae</taxon>
        <taxon>asterids</taxon>
        <taxon>lamiids</taxon>
        <taxon>Gentianales</taxon>
        <taxon>Rubiaceae</taxon>
        <taxon>Rubioideae</taxon>
        <taxon>Spermacoceae</taxon>
        <taxon>Hedyotis-Oldenlandia complex</taxon>
        <taxon>Oldenlandia</taxon>
    </lineage>
</organism>
<comment type="similarity">
    <text evidence="1">Belongs to the PPR family. P subfamily.</text>
</comment>
<evidence type="ECO:0000256" key="1">
    <source>
        <dbReference type="ARBA" id="ARBA00007626"/>
    </source>
</evidence>
<feature type="repeat" description="PPR" evidence="3">
    <location>
        <begin position="540"/>
        <end position="574"/>
    </location>
</feature>
<feature type="repeat" description="PPR" evidence="3">
    <location>
        <begin position="645"/>
        <end position="679"/>
    </location>
</feature>
<proteinExistence type="inferred from homology"/>
<evidence type="ECO:0000313" key="4">
    <source>
        <dbReference type="EMBL" id="CAI9119007.1"/>
    </source>
</evidence>
<dbReference type="Pfam" id="PF13041">
    <property type="entry name" value="PPR_2"/>
    <property type="match status" value="4"/>
</dbReference>
<dbReference type="EMBL" id="OX459126">
    <property type="protein sequence ID" value="CAI9119007.1"/>
    <property type="molecule type" value="Genomic_DNA"/>
</dbReference>
<dbReference type="PANTHER" id="PTHR46128:SF356">
    <property type="entry name" value="PENTACOTRIPEPTIDE-REPEAT REGION OF PRORP DOMAIN-CONTAINING PROTEIN"/>
    <property type="match status" value="1"/>
</dbReference>
<dbReference type="PROSITE" id="PS51375">
    <property type="entry name" value="PPR"/>
    <property type="match status" value="10"/>
</dbReference>
<evidence type="ECO:0000313" key="5">
    <source>
        <dbReference type="Proteomes" id="UP001161247"/>
    </source>
</evidence>
<name>A0AAV1EH10_OLDCO</name>
<dbReference type="PANTHER" id="PTHR46128">
    <property type="entry name" value="MITOCHONDRIAL GROUP I INTRON SPLICING FACTOR CCM1"/>
    <property type="match status" value="1"/>
</dbReference>
<protein>
    <submittedName>
        <fullName evidence="4">OLC1v1020654C1</fullName>
    </submittedName>
</protein>
<keyword evidence="2" id="KW-0677">Repeat</keyword>
<feature type="repeat" description="PPR" evidence="3">
    <location>
        <begin position="470"/>
        <end position="504"/>
    </location>
</feature>
<keyword evidence="5" id="KW-1185">Reference proteome</keyword>
<dbReference type="AlphaFoldDB" id="A0AAV1EH10"/>
<dbReference type="Pfam" id="PF12854">
    <property type="entry name" value="PPR_1"/>
    <property type="match status" value="1"/>
</dbReference>
<feature type="repeat" description="PPR" evidence="3">
    <location>
        <begin position="610"/>
        <end position="644"/>
    </location>
</feature>
<feature type="repeat" description="PPR" evidence="3">
    <location>
        <begin position="224"/>
        <end position="258"/>
    </location>
</feature>
<evidence type="ECO:0000256" key="3">
    <source>
        <dbReference type="PROSITE-ProRule" id="PRU00708"/>
    </source>
</evidence>
<dbReference type="InterPro" id="IPR011990">
    <property type="entry name" value="TPR-like_helical_dom_sf"/>
</dbReference>
<evidence type="ECO:0000256" key="2">
    <source>
        <dbReference type="ARBA" id="ARBA00022737"/>
    </source>
</evidence>
<feature type="repeat" description="PPR" evidence="3">
    <location>
        <begin position="575"/>
        <end position="609"/>
    </location>
</feature>
<feature type="repeat" description="PPR" evidence="3">
    <location>
        <begin position="259"/>
        <end position="293"/>
    </location>
</feature>
<gene>
    <name evidence="4" type="ORF">OLC1_LOCUS24761</name>
</gene>
<feature type="repeat" description="PPR" evidence="3">
    <location>
        <begin position="505"/>
        <end position="539"/>
    </location>
</feature>
<feature type="repeat" description="PPR" evidence="3">
    <location>
        <begin position="189"/>
        <end position="223"/>
    </location>
</feature>
<dbReference type="Pfam" id="PF01535">
    <property type="entry name" value="PPR"/>
    <property type="match status" value="2"/>
</dbReference>
<reference evidence="4" key="1">
    <citation type="submission" date="2023-03" db="EMBL/GenBank/DDBJ databases">
        <authorList>
            <person name="Julca I."/>
        </authorList>
    </citation>
    <scope>NUCLEOTIDE SEQUENCE</scope>
</reference>
<dbReference type="Gene3D" id="1.25.40.10">
    <property type="entry name" value="Tetratricopeptide repeat domain"/>
    <property type="match status" value="6"/>
</dbReference>
<dbReference type="NCBIfam" id="TIGR00756">
    <property type="entry name" value="PPR"/>
    <property type="match status" value="9"/>
</dbReference>
<dbReference type="InterPro" id="IPR050872">
    <property type="entry name" value="PPR_P_subfamily"/>
</dbReference>